<dbReference type="HOGENOM" id="CLU_024003_0_3_1"/>
<dbReference type="KEGG" id="scm:SCHCO_02750998"/>
<dbReference type="InterPro" id="IPR036986">
    <property type="entry name" value="S4_RNA-bd_sf"/>
</dbReference>
<dbReference type="PROSITE" id="PS00178">
    <property type="entry name" value="AA_TRNA_LIGASE_I"/>
    <property type="match status" value="1"/>
</dbReference>
<evidence type="ECO:0000256" key="4">
    <source>
        <dbReference type="ARBA" id="ARBA00022840"/>
    </source>
</evidence>
<evidence type="ECO:0000256" key="8">
    <source>
        <dbReference type="ARBA" id="ARBA00048248"/>
    </source>
</evidence>
<keyword evidence="6 10" id="KW-0030">Aminoacyl-tRNA synthetase</keyword>
<dbReference type="InterPro" id="IPR014729">
    <property type="entry name" value="Rossmann-like_a/b/a_fold"/>
</dbReference>
<dbReference type="Gene3D" id="3.40.50.620">
    <property type="entry name" value="HUPs"/>
    <property type="match status" value="1"/>
</dbReference>
<dbReference type="EMBL" id="GL377309">
    <property type="protein sequence ID" value="EFI94466.1"/>
    <property type="molecule type" value="Genomic_DNA"/>
</dbReference>
<dbReference type="InterPro" id="IPR024107">
    <property type="entry name" value="Tyr-tRNA-ligase_bac_1"/>
</dbReference>
<dbReference type="NCBIfam" id="TIGR00234">
    <property type="entry name" value="tyrS"/>
    <property type="match status" value="1"/>
</dbReference>
<dbReference type="SUPFAM" id="SSF55174">
    <property type="entry name" value="Alpha-L RNA-binding motif"/>
    <property type="match status" value="1"/>
</dbReference>
<keyword evidence="3 10" id="KW-0547">Nucleotide-binding</keyword>
<evidence type="ECO:0000256" key="2">
    <source>
        <dbReference type="ARBA" id="ARBA00022598"/>
    </source>
</evidence>
<dbReference type="GeneID" id="9594119"/>
<dbReference type="InParanoid" id="D8QC53"/>
<comment type="catalytic activity">
    <reaction evidence="8 10">
        <text>tRNA(Tyr) + L-tyrosine + ATP = L-tyrosyl-tRNA(Tyr) + AMP + diphosphate + H(+)</text>
        <dbReference type="Rhea" id="RHEA:10220"/>
        <dbReference type="Rhea" id="RHEA-COMP:9706"/>
        <dbReference type="Rhea" id="RHEA-COMP:9707"/>
        <dbReference type="ChEBI" id="CHEBI:15378"/>
        <dbReference type="ChEBI" id="CHEBI:30616"/>
        <dbReference type="ChEBI" id="CHEBI:33019"/>
        <dbReference type="ChEBI" id="CHEBI:58315"/>
        <dbReference type="ChEBI" id="CHEBI:78442"/>
        <dbReference type="ChEBI" id="CHEBI:78536"/>
        <dbReference type="ChEBI" id="CHEBI:456215"/>
        <dbReference type="EC" id="6.1.1.1"/>
    </reaction>
</comment>
<dbReference type="SUPFAM" id="SSF52374">
    <property type="entry name" value="Nucleotidylyl transferase"/>
    <property type="match status" value="1"/>
</dbReference>
<keyword evidence="4 10" id="KW-0067">ATP-binding</keyword>
<dbReference type="HAMAP" id="MF_02006">
    <property type="entry name" value="Tyr_tRNA_synth_type1"/>
    <property type="match status" value="1"/>
</dbReference>
<dbReference type="eggNOG" id="KOG2623">
    <property type="taxonomic scope" value="Eukaryota"/>
</dbReference>
<dbReference type="InterPro" id="IPR002307">
    <property type="entry name" value="Tyr-tRNA-ligase"/>
</dbReference>
<dbReference type="Pfam" id="PF00579">
    <property type="entry name" value="tRNA-synt_1b"/>
    <property type="match status" value="1"/>
</dbReference>
<dbReference type="GO" id="GO:0004831">
    <property type="term" value="F:tyrosine-tRNA ligase activity"/>
    <property type="evidence" value="ECO:0007669"/>
    <property type="project" value="UniProtKB-EC"/>
</dbReference>
<dbReference type="STRING" id="578458.D8QC53"/>
<dbReference type="PANTHER" id="PTHR11766">
    <property type="entry name" value="TYROSYL-TRNA SYNTHETASE"/>
    <property type="match status" value="1"/>
</dbReference>
<keyword evidence="9" id="KW-0694">RNA-binding</keyword>
<name>D8QC53_SCHCM</name>
<keyword evidence="2 10" id="KW-0436">Ligase</keyword>
<accession>D8QC53</accession>
<dbReference type="OrthoDB" id="337870at2759"/>
<dbReference type="FunFam" id="1.10.240.10:FF:000001">
    <property type="entry name" value="Tyrosine--tRNA ligase"/>
    <property type="match status" value="1"/>
</dbReference>
<evidence type="ECO:0000256" key="5">
    <source>
        <dbReference type="ARBA" id="ARBA00022917"/>
    </source>
</evidence>
<gene>
    <name evidence="11" type="ORF">SCHCODRAFT_58262</name>
</gene>
<evidence type="ECO:0000256" key="1">
    <source>
        <dbReference type="ARBA" id="ARBA00013160"/>
    </source>
</evidence>
<dbReference type="Proteomes" id="UP000007431">
    <property type="component" value="Unassembled WGS sequence"/>
</dbReference>
<reference evidence="11 12" key="1">
    <citation type="journal article" date="2010" name="Nat. Biotechnol.">
        <title>Genome sequence of the model mushroom Schizophyllum commune.</title>
        <authorList>
            <person name="Ohm R.A."/>
            <person name="de Jong J.F."/>
            <person name="Lugones L.G."/>
            <person name="Aerts A."/>
            <person name="Kothe E."/>
            <person name="Stajich J.E."/>
            <person name="de Vries R.P."/>
            <person name="Record E."/>
            <person name="Levasseur A."/>
            <person name="Baker S.E."/>
            <person name="Bartholomew K.A."/>
            <person name="Coutinho P.M."/>
            <person name="Erdmann S."/>
            <person name="Fowler T.J."/>
            <person name="Gathman A.C."/>
            <person name="Lombard V."/>
            <person name="Henrissat B."/>
            <person name="Knabe N."/>
            <person name="Kuees U."/>
            <person name="Lilly W.W."/>
            <person name="Lindquist E."/>
            <person name="Lucas S."/>
            <person name="Magnuson J.K."/>
            <person name="Piumi F."/>
            <person name="Raudaskoski M."/>
            <person name="Salamov A."/>
            <person name="Schmutz J."/>
            <person name="Schwarze F.W.M.R."/>
            <person name="vanKuyk P.A."/>
            <person name="Horton J.S."/>
            <person name="Grigoriev I.V."/>
            <person name="Woesten H.A.B."/>
        </authorList>
    </citation>
    <scope>NUCLEOTIDE SEQUENCE [LARGE SCALE GENOMIC DNA]</scope>
    <source>
        <strain evidence="12">H4-8 / FGSC 9210</strain>
    </source>
</reference>
<evidence type="ECO:0000256" key="3">
    <source>
        <dbReference type="ARBA" id="ARBA00022741"/>
    </source>
</evidence>
<dbReference type="AlphaFoldDB" id="D8QC53"/>
<keyword evidence="12" id="KW-1185">Reference proteome</keyword>
<evidence type="ECO:0000256" key="10">
    <source>
        <dbReference type="RuleBase" id="RU361234"/>
    </source>
</evidence>
<organism evidence="12">
    <name type="scientific">Schizophyllum commune (strain H4-8 / FGSC 9210)</name>
    <name type="common">Split gill fungus</name>
    <dbReference type="NCBI Taxonomy" id="578458"/>
    <lineage>
        <taxon>Eukaryota</taxon>
        <taxon>Fungi</taxon>
        <taxon>Dikarya</taxon>
        <taxon>Basidiomycota</taxon>
        <taxon>Agaricomycotina</taxon>
        <taxon>Agaricomycetes</taxon>
        <taxon>Agaricomycetidae</taxon>
        <taxon>Agaricales</taxon>
        <taxon>Schizophyllaceae</taxon>
        <taxon>Schizophyllum</taxon>
    </lineage>
</organism>
<proteinExistence type="inferred from homology"/>
<dbReference type="Gene3D" id="3.10.290.10">
    <property type="entry name" value="RNA-binding S4 domain"/>
    <property type="match status" value="1"/>
</dbReference>
<dbReference type="GO" id="GO:0070184">
    <property type="term" value="P:mitochondrial tyrosyl-tRNA aminoacylation"/>
    <property type="evidence" value="ECO:0007669"/>
    <property type="project" value="EnsemblFungi"/>
</dbReference>
<dbReference type="PROSITE" id="PS50889">
    <property type="entry name" value="S4"/>
    <property type="match status" value="1"/>
</dbReference>
<dbReference type="GO" id="GO:0005524">
    <property type="term" value="F:ATP binding"/>
    <property type="evidence" value="ECO:0007669"/>
    <property type="project" value="UniProtKB-KW"/>
</dbReference>
<dbReference type="OMA" id="YMMAKDS"/>
<dbReference type="PRINTS" id="PR01040">
    <property type="entry name" value="TRNASYNTHTYR"/>
</dbReference>
<evidence type="ECO:0000313" key="11">
    <source>
        <dbReference type="EMBL" id="EFI94466.1"/>
    </source>
</evidence>
<dbReference type="InterPro" id="IPR001412">
    <property type="entry name" value="aa-tRNA-synth_I_CS"/>
</dbReference>
<dbReference type="FunCoup" id="D8QC53">
    <property type="interactions" value="455"/>
</dbReference>
<dbReference type="GO" id="GO:0005829">
    <property type="term" value="C:cytosol"/>
    <property type="evidence" value="ECO:0007669"/>
    <property type="project" value="TreeGrafter"/>
</dbReference>
<protein>
    <recommendedName>
        <fullName evidence="1 10">Tyrosine--tRNA ligase</fullName>
        <ecNumber evidence="1 10">6.1.1.1</ecNumber>
    </recommendedName>
    <alternativeName>
        <fullName evidence="7 10">Tyrosyl-tRNA synthetase</fullName>
    </alternativeName>
</protein>
<dbReference type="RefSeq" id="XP_003029369.1">
    <property type="nucleotide sequence ID" value="XM_003029323.1"/>
</dbReference>
<comment type="similarity">
    <text evidence="10">Belongs to the class-I aminoacyl-tRNA synthetase family.</text>
</comment>
<dbReference type="GO" id="GO:0005739">
    <property type="term" value="C:mitochondrion"/>
    <property type="evidence" value="ECO:0007669"/>
    <property type="project" value="EnsemblFungi"/>
</dbReference>
<sequence length="486" mass="53393">MRVTHVVSLIARRARTGPVPRAAKYSRGLSTPAPADPGLYSDLKKRGFVADATRPDDLGNALQRSQQTVYAGIDPTAPSLHAGHLLYLMCLFRFHAAGHKIIPLIGGATGLLGDPTGRRTARDPANKSVVEQNVASLEAALRKFFEGATKYAEARGISTRGVLSDLQVKSNLEWHKDFSMLDFFMVVGSHARMNTMLNKESVRTRLTSKDGMSYTEFSYQLLQAYDFYHLFRNYGCTIQVGGSDQWGNIVSGLELIARLEGEDAVENPSETKVSSRCFGLTTPLLTTASGEKFGKSAGNAVWLDTKLTSPFAFYQYWILTEDKDVEKYLKLFTLVSDAEIESVMQEHNAAPHKRIAQRRLAAEVTELVHQKSGRELAEKATRLMFGDAGDMTASEVFSALKGDPRLVLLDEGDLVGARIFSLATEHGLVASKSEARRLGKSKGFYVNHGVVGEDRALEREDLIEGKFAVLRAGKSNVLVVGLRESD</sequence>
<dbReference type="GO" id="GO:0003723">
    <property type="term" value="F:RNA binding"/>
    <property type="evidence" value="ECO:0007669"/>
    <property type="project" value="UniProtKB-KW"/>
</dbReference>
<evidence type="ECO:0000256" key="9">
    <source>
        <dbReference type="PROSITE-ProRule" id="PRU00182"/>
    </source>
</evidence>
<evidence type="ECO:0000313" key="12">
    <source>
        <dbReference type="Proteomes" id="UP000007431"/>
    </source>
</evidence>
<dbReference type="PANTHER" id="PTHR11766:SF0">
    <property type="entry name" value="TYROSINE--TRNA LIGASE, MITOCHONDRIAL"/>
    <property type="match status" value="1"/>
</dbReference>
<dbReference type="InterPro" id="IPR002305">
    <property type="entry name" value="aa-tRNA-synth_Ic"/>
</dbReference>
<dbReference type="CDD" id="cd00805">
    <property type="entry name" value="TyrRS_core"/>
    <property type="match status" value="1"/>
</dbReference>
<dbReference type="EC" id="6.1.1.1" evidence="1 10"/>
<evidence type="ECO:0000256" key="6">
    <source>
        <dbReference type="ARBA" id="ARBA00023146"/>
    </source>
</evidence>
<evidence type="ECO:0000256" key="7">
    <source>
        <dbReference type="ARBA" id="ARBA00033323"/>
    </source>
</evidence>
<dbReference type="VEuPathDB" id="FungiDB:SCHCODRAFT_02750998"/>
<dbReference type="Gene3D" id="1.10.240.10">
    <property type="entry name" value="Tyrosyl-Transfer RNA Synthetase"/>
    <property type="match status" value="1"/>
</dbReference>
<keyword evidence="5 10" id="KW-0648">Protein biosynthesis</keyword>
<dbReference type="InterPro" id="IPR024088">
    <property type="entry name" value="Tyr-tRNA-ligase_bac-type"/>
</dbReference>